<keyword evidence="2 5" id="KW-0238">DNA-binding</keyword>
<dbReference type="GO" id="GO:0003700">
    <property type="term" value="F:DNA-binding transcription factor activity"/>
    <property type="evidence" value="ECO:0007669"/>
    <property type="project" value="InterPro"/>
</dbReference>
<dbReference type="GO" id="GO:0003677">
    <property type="term" value="F:DNA binding"/>
    <property type="evidence" value="ECO:0007669"/>
    <property type="project" value="UniProtKB-KW"/>
</dbReference>
<dbReference type="InterPro" id="IPR000835">
    <property type="entry name" value="HTH_MarR-typ"/>
</dbReference>
<organism evidence="5 6">
    <name type="scientific">Ectothiorhodospira magna</name>
    <dbReference type="NCBI Taxonomy" id="867345"/>
    <lineage>
        <taxon>Bacteria</taxon>
        <taxon>Pseudomonadati</taxon>
        <taxon>Pseudomonadota</taxon>
        <taxon>Gammaproteobacteria</taxon>
        <taxon>Chromatiales</taxon>
        <taxon>Ectothiorhodospiraceae</taxon>
        <taxon>Ectothiorhodospira</taxon>
    </lineage>
</organism>
<dbReference type="Proteomes" id="UP000199496">
    <property type="component" value="Unassembled WGS sequence"/>
</dbReference>
<keyword evidence="1" id="KW-0805">Transcription regulation</keyword>
<keyword evidence="3" id="KW-0804">Transcription</keyword>
<accession>A0A1H9AF77</accession>
<gene>
    <name evidence="5" type="ORF">SAMN05421693_10514</name>
</gene>
<dbReference type="InterPro" id="IPR036388">
    <property type="entry name" value="WH-like_DNA-bd_sf"/>
</dbReference>
<sequence>MLLYKNTLCKKIALAMVQTDPSVPFSPTGNDERVQRVIQHLRVLFRSLQAHSRRISTDCGVSAAQLWALWEMHLEPGLNVSDLSQRLSIHASTASNLLDKLESRGLMERRRTGRDQRVVSLYLTADGQALLDHAPAPAQGALNRALRTMPAAELARLEAGLGLLLDAMEARDHQAALRPIADD</sequence>
<evidence type="ECO:0000256" key="3">
    <source>
        <dbReference type="ARBA" id="ARBA00023163"/>
    </source>
</evidence>
<dbReference type="AlphaFoldDB" id="A0A1H9AF77"/>
<evidence type="ECO:0000313" key="5">
    <source>
        <dbReference type="EMBL" id="SEP74608.1"/>
    </source>
</evidence>
<evidence type="ECO:0000313" key="6">
    <source>
        <dbReference type="Proteomes" id="UP000199496"/>
    </source>
</evidence>
<name>A0A1H9AF77_9GAMM</name>
<dbReference type="PANTHER" id="PTHR42756:SF1">
    <property type="entry name" value="TRANSCRIPTIONAL REPRESSOR OF EMRAB OPERON"/>
    <property type="match status" value="1"/>
</dbReference>
<dbReference type="PROSITE" id="PS50995">
    <property type="entry name" value="HTH_MARR_2"/>
    <property type="match status" value="1"/>
</dbReference>
<dbReference type="Pfam" id="PF01047">
    <property type="entry name" value="MarR"/>
    <property type="match status" value="1"/>
</dbReference>
<dbReference type="EMBL" id="FOFO01000005">
    <property type="protein sequence ID" value="SEP74608.1"/>
    <property type="molecule type" value="Genomic_DNA"/>
</dbReference>
<dbReference type="STRING" id="867345.SAMN05421693_10514"/>
<evidence type="ECO:0000256" key="1">
    <source>
        <dbReference type="ARBA" id="ARBA00023015"/>
    </source>
</evidence>
<dbReference type="Gene3D" id="1.10.10.10">
    <property type="entry name" value="Winged helix-like DNA-binding domain superfamily/Winged helix DNA-binding domain"/>
    <property type="match status" value="1"/>
</dbReference>
<dbReference type="PRINTS" id="PR00598">
    <property type="entry name" value="HTHMARR"/>
</dbReference>
<dbReference type="PANTHER" id="PTHR42756">
    <property type="entry name" value="TRANSCRIPTIONAL REGULATOR, MARR"/>
    <property type="match status" value="1"/>
</dbReference>
<evidence type="ECO:0000256" key="2">
    <source>
        <dbReference type="ARBA" id="ARBA00023125"/>
    </source>
</evidence>
<protein>
    <submittedName>
        <fullName evidence="5">DNA-binding transcriptional regulator, MarR family</fullName>
    </submittedName>
</protein>
<dbReference type="SMART" id="SM00347">
    <property type="entry name" value="HTH_MARR"/>
    <property type="match status" value="1"/>
</dbReference>
<dbReference type="SUPFAM" id="SSF46785">
    <property type="entry name" value="Winged helix' DNA-binding domain"/>
    <property type="match status" value="1"/>
</dbReference>
<dbReference type="InterPro" id="IPR036390">
    <property type="entry name" value="WH_DNA-bd_sf"/>
</dbReference>
<proteinExistence type="predicted"/>
<feature type="domain" description="HTH marR-type" evidence="4">
    <location>
        <begin position="34"/>
        <end position="166"/>
    </location>
</feature>
<keyword evidence="6" id="KW-1185">Reference proteome</keyword>
<reference evidence="5 6" key="1">
    <citation type="submission" date="2016-10" db="EMBL/GenBank/DDBJ databases">
        <authorList>
            <person name="de Groot N.N."/>
        </authorList>
    </citation>
    <scope>NUCLEOTIDE SEQUENCE [LARGE SCALE GENOMIC DNA]</scope>
    <source>
        <strain evidence="5 6">B7-7</strain>
    </source>
</reference>
<evidence type="ECO:0000259" key="4">
    <source>
        <dbReference type="PROSITE" id="PS50995"/>
    </source>
</evidence>